<feature type="transmembrane region" description="Helical" evidence="1">
    <location>
        <begin position="52"/>
        <end position="75"/>
    </location>
</feature>
<protein>
    <submittedName>
        <fullName evidence="2">Uncharacterized protein</fullName>
    </submittedName>
</protein>
<evidence type="ECO:0000313" key="2">
    <source>
        <dbReference type="EMBL" id="ARF12107.1"/>
    </source>
</evidence>
<accession>A0A1V0SK61</accession>
<gene>
    <name evidence="2" type="ORF">Klosneuvirus_3_242</name>
</gene>
<dbReference type="EMBL" id="KY684110">
    <property type="protein sequence ID" value="ARF12107.1"/>
    <property type="molecule type" value="Genomic_DNA"/>
</dbReference>
<feature type="transmembrane region" description="Helical" evidence="1">
    <location>
        <begin position="81"/>
        <end position="99"/>
    </location>
</feature>
<keyword evidence="1" id="KW-0472">Membrane</keyword>
<organism evidence="2">
    <name type="scientific">Klosneuvirus KNV1</name>
    <dbReference type="NCBI Taxonomy" id="1977640"/>
    <lineage>
        <taxon>Viruses</taxon>
        <taxon>Varidnaviria</taxon>
        <taxon>Bamfordvirae</taxon>
        <taxon>Nucleocytoviricota</taxon>
        <taxon>Megaviricetes</taxon>
        <taxon>Imitervirales</taxon>
        <taxon>Mimiviridae</taxon>
        <taxon>Klosneuvirinae</taxon>
        <taxon>Klosneuvirus</taxon>
    </lineage>
</organism>
<keyword evidence="1" id="KW-1133">Transmembrane helix</keyword>
<proteinExistence type="predicted"/>
<sequence length="123" mass="14022">MDSIITTDNIPWPELLGKIFLSTAMQATLGNLELTSRLLIMHFVATQEDADAFINGVQSYMIIGLMWAIGSTFLMYEMHEYLGAGLNLIFQILAMTWIISRRYAVYMINVRKYGLKTKSIFSI</sequence>
<reference evidence="2" key="1">
    <citation type="journal article" date="2017" name="Science">
        <title>Giant viruses with an expanded complement of translation system components.</title>
        <authorList>
            <person name="Schulz F."/>
            <person name="Yutin N."/>
            <person name="Ivanova N.N."/>
            <person name="Ortega D.R."/>
            <person name="Lee T.K."/>
            <person name="Vierheilig J."/>
            <person name="Daims H."/>
            <person name="Horn M."/>
            <person name="Wagner M."/>
            <person name="Jensen G.J."/>
            <person name="Kyrpides N.C."/>
            <person name="Koonin E.V."/>
            <person name="Woyke T."/>
        </authorList>
    </citation>
    <scope>NUCLEOTIDE SEQUENCE</scope>
    <source>
        <strain evidence="2">KNV1</strain>
    </source>
</reference>
<keyword evidence="1" id="KW-0812">Transmembrane</keyword>
<evidence type="ECO:0000256" key="1">
    <source>
        <dbReference type="SAM" id="Phobius"/>
    </source>
</evidence>
<name>A0A1V0SK61_9VIRU</name>